<accession>A0AAN9UL14</accession>
<name>A0AAN9UL14_9PEZI</name>
<feature type="compositionally biased region" description="Polar residues" evidence="1">
    <location>
        <begin position="211"/>
        <end position="236"/>
    </location>
</feature>
<feature type="region of interest" description="Disordered" evidence="1">
    <location>
        <begin position="118"/>
        <end position="147"/>
    </location>
</feature>
<dbReference type="AlphaFoldDB" id="A0AAN9UL14"/>
<evidence type="ECO:0000313" key="2">
    <source>
        <dbReference type="EMBL" id="KAK7748951.1"/>
    </source>
</evidence>
<evidence type="ECO:0000313" key="3">
    <source>
        <dbReference type="Proteomes" id="UP001320245"/>
    </source>
</evidence>
<proteinExistence type="predicted"/>
<feature type="region of interest" description="Disordered" evidence="1">
    <location>
        <begin position="1"/>
        <end position="39"/>
    </location>
</feature>
<feature type="compositionally biased region" description="Low complexity" evidence="1">
    <location>
        <begin position="1"/>
        <end position="18"/>
    </location>
</feature>
<protein>
    <submittedName>
        <fullName evidence="2">Uncharacterized protein</fullName>
    </submittedName>
</protein>
<gene>
    <name evidence="2" type="ORF">SLS53_000976</name>
</gene>
<evidence type="ECO:0000256" key="1">
    <source>
        <dbReference type="SAM" id="MobiDB-lite"/>
    </source>
</evidence>
<dbReference type="Proteomes" id="UP001320245">
    <property type="component" value="Unassembled WGS sequence"/>
</dbReference>
<keyword evidence="3" id="KW-1185">Reference proteome</keyword>
<organism evidence="2 3">
    <name type="scientific">Cytospora paraplurivora</name>
    <dbReference type="NCBI Taxonomy" id="2898453"/>
    <lineage>
        <taxon>Eukaryota</taxon>
        <taxon>Fungi</taxon>
        <taxon>Dikarya</taxon>
        <taxon>Ascomycota</taxon>
        <taxon>Pezizomycotina</taxon>
        <taxon>Sordariomycetes</taxon>
        <taxon>Sordariomycetidae</taxon>
        <taxon>Diaporthales</taxon>
        <taxon>Cytosporaceae</taxon>
        <taxon>Cytospora</taxon>
    </lineage>
</organism>
<reference evidence="2 3" key="1">
    <citation type="journal article" date="2023" name="PLoS ONE">
        <title>Cytospora paraplurivora sp. nov. isolated from orchards with fruit tree decline syndrome in Ontario, Canada.</title>
        <authorList>
            <person name="Ilyukhin E."/>
            <person name="Nguyen H.D.T."/>
            <person name="Castle A.J."/>
            <person name="Ellouze W."/>
        </authorList>
    </citation>
    <scope>NUCLEOTIDE SEQUENCE [LARGE SCALE GENOMIC DNA]</scope>
    <source>
        <strain evidence="2 3">FDS-564</strain>
    </source>
</reference>
<dbReference type="EMBL" id="JAJSPL020000002">
    <property type="protein sequence ID" value="KAK7748951.1"/>
    <property type="molecule type" value="Genomic_DNA"/>
</dbReference>
<feature type="compositionally biased region" description="Basic and acidic residues" evidence="1">
    <location>
        <begin position="67"/>
        <end position="84"/>
    </location>
</feature>
<feature type="region of interest" description="Disordered" evidence="1">
    <location>
        <begin position="63"/>
        <end position="84"/>
    </location>
</feature>
<feature type="region of interest" description="Disordered" evidence="1">
    <location>
        <begin position="169"/>
        <end position="276"/>
    </location>
</feature>
<comment type="caution">
    <text evidence="2">The sequence shown here is derived from an EMBL/GenBank/DDBJ whole genome shotgun (WGS) entry which is preliminary data.</text>
</comment>
<sequence length="504" mass="54689">MPSQPTWQQQTWQQPASAGIHGGDNTARRTHLPGPEIDRTVPNILGIRCTATSIASPLSAFMQSTGHDQERAAATKTGKDKVREAPECTLQDLEISNAPSTESARPLDKPKAQTLLKEHRGHPTHKTRHAGPPKGPAPTPVNEPASAPWRRRITLDWLGNLLDDWWDEMFEPPNDLPGSEDEDKAELEQPSQQGCSLAAPSPSTKGAPDAQTHQGDCQQPVSSPRQAFQQDNNAVSPTGAFGSMTVDGSATPSYPATKKNEHAPEPSCSSDKPWPDGEMLRRLRQIHEVAGIAFQDCVADLEEVKRWKERRQQGPSPDGAERREQLLSAGSSLAPPPLWNPQPRTTGLTPTSLDRLAGRCVTGAYACDARWTEAGAKQCSQGCGGIKAACCRQGGGPDNDFGIETAIDTGDRVGLKGKSPEPPKRKAMVVELAASARYADLRDGDDGHFDSNFEEIVLPEPEEPDEGWDDLGSEYVPRVASQNTSYPGPRRGFMSPFFRLPTMK</sequence>
<feature type="compositionally biased region" description="Basic residues" evidence="1">
    <location>
        <begin position="119"/>
        <end position="131"/>
    </location>
</feature>